<comment type="subcellular location">
    <subcellularLocation>
        <location evidence="1">Membrane</location>
        <topology evidence="1">Multi-pass membrane protein</topology>
    </subcellularLocation>
</comment>
<keyword evidence="4 5" id="KW-0472">Membrane</keyword>
<feature type="transmembrane region" description="Helical" evidence="5">
    <location>
        <begin position="124"/>
        <end position="141"/>
    </location>
</feature>
<gene>
    <name evidence="7" type="ORF">SAMN05421823_10894</name>
</gene>
<keyword evidence="2 5" id="KW-0812">Transmembrane</keyword>
<proteinExistence type="predicted"/>
<reference evidence="7 8" key="1">
    <citation type="submission" date="2016-10" db="EMBL/GenBank/DDBJ databases">
        <authorList>
            <person name="de Groot N.N."/>
        </authorList>
    </citation>
    <scope>NUCLEOTIDE SEQUENCE [LARGE SCALE GENOMIC DNA]</scope>
    <source>
        <strain evidence="7 8">DSM 25186</strain>
    </source>
</reference>
<dbReference type="RefSeq" id="WP_089684930.1">
    <property type="nucleotide sequence ID" value="NZ_FNFO01000008.1"/>
</dbReference>
<keyword evidence="8" id="KW-1185">Reference proteome</keyword>
<name>A0A1G9MUU3_9BACT</name>
<evidence type="ECO:0000256" key="2">
    <source>
        <dbReference type="ARBA" id="ARBA00022692"/>
    </source>
</evidence>
<keyword evidence="3 5" id="KW-1133">Transmembrane helix</keyword>
<feature type="transmembrane region" description="Helical" evidence="5">
    <location>
        <begin position="82"/>
        <end position="104"/>
    </location>
</feature>
<dbReference type="Pfam" id="PF07291">
    <property type="entry name" value="MauE"/>
    <property type="match status" value="1"/>
</dbReference>
<feature type="transmembrane region" description="Helical" evidence="5">
    <location>
        <begin position="48"/>
        <end position="75"/>
    </location>
</feature>
<dbReference type="STRING" id="1075417.SAMN05421823_10894"/>
<sequence>MSLINQLFRFATGVLFIFSGLVKLNDPVGTQIKLEEYFEVFSTDFASFFHYLIPLALPLAVVLCVAEVILGVALLLQYRMRLTMWALLLLISFFTFLTFYSAYFNKVTDCGCFGDAIPLDPWESFTKDVVLLIMIVVLFVQRNRLRPALPSRAAQVVVGGATVLSLALALYAINYLPPIDFRPYKIGNNLPQLMESSAPLQYQYVMVKNGKEEVFDQYPTDTTYKYKDMILINPEALPKITDYQVWNDQGDFTQETFQGKKLLIVVQNLEHTDVESYTKINQLVGGLPADVKPMVITSVNPEAFEIFRHEVQLALPYYFADATVLKAMIRSNPGLMLLEDGVVRGKWHYHTIPSPDELTAQL</sequence>
<evidence type="ECO:0000256" key="4">
    <source>
        <dbReference type="ARBA" id="ARBA00023136"/>
    </source>
</evidence>
<organism evidence="7 8">
    <name type="scientific">Catalinimonas alkaloidigena</name>
    <dbReference type="NCBI Taxonomy" id="1075417"/>
    <lineage>
        <taxon>Bacteria</taxon>
        <taxon>Pseudomonadati</taxon>
        <taxon>Bacteroidota</taxon>
        <taxon>Cytophagia</taxon>
        <taxon>Cytophagales</taxon>
        <taxon>Catalimonadaceae</taxon>
        <taxon>Catalinimonas</taxon>
    </lineage>
</organism>
<dbReference type="NCBIfam" id="NF045576">
    <property type="entry name" value="BT_3928_fam"/>
    <property type="match status" value="1"/>
</dbReference>
<evidence type="ECO:0000256" key="5">
    <source>
        <dbReference type="SAM" id="Phobius"/>
    </source>
</evidence>
<dbReference type="EMBL" id="FNFO01000008">
    <property type="protein sequence ID" value="SDL77989.1"/>
    <property type="molecule type" value="Genomic_DNA"/>
</dbReference>
<evidence type="ECO:0000313" key="7">
    <source>
        <dbReference type="EMBL" id="SDL77989.1"/>
    </source>
</evidence>
<dbReference type="GO" id="GO:0030416">
    <property type="term" value="P:methylamine metabolic process"/>
    <property type="evidence" value="ECO:0007669"/>
    <property type="project" value="InterPro"/>
</dbReference>
<accession>A0A1G9MUU3</accession>
<feature type="domain" description="Methylamine utilisation protein MauE" evidence="6">
    <location>
        <begin position="3"/>
        <end position="139"/>
    </location>
</feature>
<dbReference type="Proteomes" id="UP000198510">
    <property type="component" value="Unassembled WGS sequence"/>
</dbReference>
<evidence type="ECO:0000313" key="8">
    <source>
        <dbReference type="Proteomes" id="UP000198510"/>
    </source>
</evidence>
<feature type="transmembrane region" description="Helical" evidence="5">
    <location>
        <begin position="153"/>
        <end position="173"/>
    </location>
</feature>
<evidence type="ECO:0000256" key="3">
    <source>
        <dbReference type="ARBA" id="ARBA00022989"/>
    </source>
</evidence>
<dbReference type="OrthoDB" id="9809429at2"/>
<dbReference type="AlphaFoldDB" id="A0A1G9MUU3"/>
<dbReference type="InterPro" id="IPR009908">
    <property type="entry name" value="Methylamine_util_MauE"/>
</dbReference>
<dbReference type="GO" id="GO:0016020">
    <property type="term" value="C:membrane"/>
    <property type="evidence" value="ECO:0007669"/>
    <property type="project" value="UniProtKB-SubCell"/>
</dbReference>
<protein>
    <submittedName>
        <fullName evidence="7">DoxX protein</fullName>
    </submittedName>
</protein>
<evidence type="ECO:0000259" key="6">
    <source>
        <dbReference type="Pfam" id="PF07291"/>
    </source>
</evidence>
<evidence type="ECO:0000256" key="1">
    <source>
        <dbReference type="ARBA" id="ARBA00004141"/>
    </source>
</evidence>